<proteinExistence type="predicted"/>
<dbReference type="PANTHER" id="PTHR35562:SF2">
    <property type="entry name" value="DNA ENDONUCLEASE SMRA-RELATED"/>
    <property type="match status" value="1"/>
</dbReference>
<evidence type="ECO:0000313" key="2">
    <source>
        <dbReference type="EMBL" id="QLI83063.1"/>
    </source>
</evidence>
<name>A0A7D5Z9S6_9NEIS</name>
<dbReference type="InterPro" id="IPR002625">
    <property type="entry name" value="Smr_dom"/>
</dbReference>
<dbReference type="Gene3D" id="3.30.1370.110">
    <property type="match status" value="1"/>
</dbReference>
<dbReference type="RefSeq" id="WP_180307132.1">
    <property type="nucleotide sequence ID" value="NZ_CP058952.1"/>
</dbReference>
<accession>A0A7D5Z9S6</accession>
<dbReference type="AlphaFoldDB" id="A0A7D5Z9S6"/>
<feature type="domain" description="Smr" evidence="1">
    <location>
        <begin position="120"/>
        <end position="201"/>
    </location>
</feature>
<sequence>MDKKTLQQLKQLRKSLRQDAVAAKKPRVQLVVPSDKELFLRAMADVKPLTIQQFAHPPQPVSPWPRQQRIEDGSVYADMTDFWPWDELAEGEQLHFSRPGMRLEQLKRLKKGEFAIDGELDLHGETVDSARQQVAHFLVQSQARKYRCVRIIHGKGLSSKDGFPILKLKLKNWLVQRDEVLAFVQAKPSQGCAGAVLVLLRVDRGRR</sequence>
<evidence type="ECO:0000313" key="3">
    <source>
        <dbReference type="Proteomes" id="UP000510822"/>
    </source>
</evidence>
<dbReference type="Proteomes" id="UP000510822">
    <property type="component" value="Chromosome"/>
</dbReference>
<dbReference type="EMBL" id="CP058952">
    <property type="protein sequence ID" value="QLI83063.1"/>
    <property type="molecule type" value="Genomic_DNA"/>
</dbReference>
<dbReference type="PROSITE" id="PS50828">
    <property type="entry name" value="SMR"/>
    <property type="match status" value="1"/>
</dbReference>
<keyword evidence="3" id="KW-1185">Reference proteome</keyword>
<protein>
    <submittedName>
        <fullName evidence="2">Smr/MutS family protein</fullName>
    </submittedName>
</protein>
<dbReference type="KEGG" id="cfon:HZU75_16905"/>
<gene>
    <name evidence="2" type="ORF">HZU75_16905</name>
</gene>
<dbReference type="SUPFAM" id="SSF160443">
    <property type="entry name" value="SMR domain-like"/>
    <property type="match status" value="1"/>
</dbReference>
<dbReference type="Pfam" id="PF01713">
    <property type="entry name" value="Smr"/>
    <property type="match status" value="1"/>
</dbReference>
<reference evidence="2 3" key="1">
    <citation type="journal article" date="2016" name="Int. J. Syst. Evol. Microbiol.">
        <title>Chitinibacter fontanus sp. nov., isolated from a spring.</title>
        <authorList>
            <person name="Sheu S.Y."/>
            <person name="Li Y.S."/>
            <person name="Young C.C."/>
            <person name="Chen W.M."/>
        </authorList>
    </citation>
    <scope>NUCLEOTIDE SEQUENCE [LARGE SCALE GENOMIC DNA]</scope>
    <source>
        <strain evidence="2 3">STM-7</strain>
    </source>
</reference>
<evidence type="ECO:0000259" key="1">
    <source>
        <dbReference type="PROSITE" id="PS50828"/>
    </source>
</evidence>
<dbReference type="SMART" id="SM00463">
    <property type="entry name" value="SMR"/>
    <property type="match status" value="1"/>
</dbReference>
<dbReference type="PANTHER" id="PTHR35562">
    <property type="entry name" value="DNA ENDONUCLEASE SMRA-RELATED"/>
    <property type="match status" value="1"/>
</dbReference>
<dbReference type="InterPro" id="IPR036063">
    <property type="entry name" value="Smr_dom_sf"/>
</dbReference>
<organism evidence="2 3">
    <name type="scientific">Chitinibacter fontanus</name>
    <dbReference type="NCBI Taxonomy" id="1737446"/>
    <lineage>
        <taxon>Bacteria</taxon>
        <taxon>Pseudomonadati</taxon>
        <taxon>Pseudomonadota</taxon>
        <taxon>Betaproteobacteria</taxon>
        <taxon>Neisseriales</taxon>
        <taxon>Chitinibacteraceae</taxon>
        <taxon>Chitinibacter</taxon>
    </lineage>
</organism>